<reference evidence="7" key="1">
    <citation type="submission" date="2022-05" db="EMBL/GenBank/DDBJ databases">
        <authorList>
            <person name="Jo J.-H."/>
            <person name="Im W.-T."/>
        </authorList>
    </citation>
    <scope>NUCLEOTIDE SEQUENCE</scope>
    <source>
        <strain evidence="7">SE220</strain>
    </source>
</reference>
<organism evidence="7 8">
    <name type="scientific">Sphingomonas hankyongi</name>
    <dbReference type="NCBI Taxonomy" id="2908209"/>
    <lineage>
        <taxon>Bacteria</taxon>
        <taxon>Pseudomonadati</taxon>
        <taxon>Pseudomonadota</taxon>
        <taxon>Alphaproteobacteria</taxon>
        <taxon>Sphingomonadales</taxon>
        <taxon>Sphingomonadaceae</taxon>
        <taxon>Sphingomonas</taxon>
    </lineage>
</organism>
<comment type="subcellular location">
    <subcellularLocation>
        <location evidence="1">Membrane</location>
        <topology evidence="1">Multi-pass membrane protein</topology>
    </subcellularLocation>
</comment>
<keyword evidence="4 5" id="KW-0472">Membrane</keyword>
<feature type="transmembrane region" description="Helical" evidence="5">
    <location>
        <begin position="122"/>
        <end position="140"/>
    </location>
</feature>
<keyword evidence="8" id="KW-1185">Reference proteome</keyword>
<protein>
    <submittedName>
        <fullName evidence="7">SulP family inorganic anion transporter</fullName>
    </submittedName>
</protein>
<evidence type="ECO:0000256" key="3">
    <source>
        <dbReference type="ARBA" id="ARBA00022989"/>
    </source>
</evidence>
<dbReference type="EMBL" id="JAMGBE010000003">
    <property type="protein sequence ID" value="MCL6730261.1"/>
    <property type="molecule type" value="Genomic_DNA"/>
</dbReference>
<feature type="transmembrane region" description="Helical" evidence="5">
    <location>
        <begin position="199"/>
        <end position="219"/>
    </location>
</feature>
<feature type="transmembrane region" description="Helical" evidence="5">
    <location>
        <begin position="239"/>
        <end position="267"/>
    </location>
</feature>
<dbReference type="RefSeq" id="WP_249831759.1">
    <property type="nucleotide sequence ID" value="NZ_JAMGBE010000003.1"/>
</dbReference>
<feature type="transmembrane region" description="Helical" evidence="5">
    <location>
        <begin position="325"/>
        <end position="356"/>
    </location>
</feature>
<evidence type="ECO:0000256" key="2">
    <source>
        <dbReference type="ARBA" id="ARBA00022692"/>
    </source>
</evidence>
<feature type="transmembrane region" description="Helical" evidence="5">
    <location>
        <begin position="48"/>
        <end position="65"/>
    </location>
</feature>
<feature type="transmembrane region" description="Helical" evidence="5">
    <location>
        <begin position="92"/>
        <end position="110"/>
    </location>
</feature>
<dbReference type="Proteomes" id="UP001165342">
    <property type="component" value="Unassembled WGS sequence"/>
</dbReference>
<evidence type="ECO:0000313" key="8">
    <source>
        <dbReference type="Proteomes" id="UP001165342"/>
    </source>
</evidence>
<evidence type="ECO:0000256" key="4">
    <source>
        <dbReference type="ARBA" id="ARBA00023136"/>
    </source>
</evidence>
<evidence type="ECO:0000313" key="7">
    <source>
        <dbReference type="EMBL" id="MCL6730261.1"/>
    </source>
</evidence>
<sequence>MKPKLLTTIRNYSWRMFLGDAFAGITVALVALPLSIAIAIASGAEPKAGLVTAIIAGFLISLLGGSRVQIGGPTGAFIVVVYGIIDQHGFDGLLLATLMAGVILGIGGVLRAGRFITLVPEPVIEGFTVGIALIIAVSQLKDLLGLPATKVSADLVQALPALWAARDAVNPIALAVGLFAVGGIALLRRIAPWFPGSLLVIAAASAAIALFALPVDTIYSRFGLLPAGLPAPSLPPVSIARISALLPSAFVIAFLAAVESLLSAIVADRMIGGRHRSNAELLAQGAANIASPLFGGLPATGAIARTATNVRAGGETPIAGIIHALAILLITLGAGWLCGYLAMPALAGLLIVTSWVMSEPHRWGERFRLRTGDRTLLFLTMILTVVTDLTIAIAVGTVAGLALRLIRKDVEPEEWAPSDRSQL</sequence>
<keyword evidence="2 5" id="KW-0812">Transmembrane</keyword>
<dbReference type="InterPro" id="IPR011547">
    <property type="entry name" value="SLC26A/SulP_dom"/>
</dbReference>
<evidence type="ECO:0000259" key="6">
    <source>
        <dbReference type="Pfam" id="PF00916"/>
    </source>
</evidence>
<feature type="domain" description="SLC26A/SulP transporter" evidence="6">
    <location>
        <begin position="17"/>
        <end position="371"/>
    </location>
</feature>
<dbReference type="InterPro" id="IPR001902">
    <property type="entry name" value="SLC26A/SulP_fam"/>
</dbReference>
<feature type="transmembrane region" description="Helical" evidence="5">
    <location>
        <begin position="376"/>
        <end position="403"/>
    </location>
</feature>
<feature type="transmembrane region" description="Helical" evidence="5">
    <location>
        <begin position="21"/>
        <end position="42"/>
    </location>
</feature>
<evidence type="ECO:0000256" key="1">
    <source>
        <dbReference type="ARBA" id="ARBA00004141"/>
    </source>
</evidence>
<feature type="transmembrane region" description="Helical" evidence="5">
    <location>
        <begin position="168"/>
        <end position="187"/>
    </location>
</feature>
<dbReference type="Pfam" id="PF00916">
    <property type="entry name" value="Sulfate_transp"/>
    <property type="match status" value="1"/>
</dbReference>
<gene>
    <name evidence="7" type="ORF">LZ538_09370</name>
</gene>
<keyword evidence="3 5" id="KW-1133">Transmembrane helix</keyword>
<accession>A0ABT0S354</accession>
<name>A0ABT0S354_9SPHN</name>
<comment type="caution">
    <text evidence="7">The sequence shown here is derived from an EMBL/GenBank/DDBJ whole genome shotgun (WGS) entry which is preliminary data.</text>
</comment>
<proteinExistence type="predicted"/>
<feature type="transmembrane region" description="Helical" evidence="5">
    <location>
        <begin position="70"/>
        <end position="86"/>
    </location>
</feature>
<evidence type="ECO:0000256" key="5">
    <source>
        <dbReference type="SAM" id="Phobius"/>
    </source>
</evidence>
<dbReference type="PANTHER" id="PTHR11814">
    <property type="entry name" value="SULFATE TRANSPORTER"/>
    <property type="match status" value="1"/>
</dbReference>